<dbReference type="PANTHER" id="PTHR43877:SF2">
    <property type="entry name" value="AMINOALKYLPHOSPHONATE N-ACETYLTRANSFERASE-RELATED"/>
    <property type="match status" value="1"/>
</dbReference>
<dbReference type="AlphaFoldDB" id="A0A9X1AJ29"/>
<dbReference type="InterPro" id="IPR000182">
    <property type="entry name" value="GNAT_dom"/>
</dbReference>
<name>A0A9X1AJ29_9SPHN</name>
<dbReference type="Proteomes" id="UP001138757">
    <property type="component" value="Unassembled WGS sequence"/>
</dbReference>
<dbReference type="PANTHER" id="PTHR43877">
    <property type="entry name" value="AMINOALKYLPHOSPHONATE N-ACETYLTRANSFERASE-RELATED-RELATED"/>
    <property type="match status" value="1"/>
</dbReference>
<accession>A0A9X1AJ29</accession>
<dbReference type="InterPro" id="IPR016181">
    <property type="entry name" value="Acyl_CoA_acyltransferase"/>
</dbReference>
<reference evidence="4" key="1">
    <citation type="submission" date="2021-05" db="EMBL/GenBank/DDBJ databases">
        <title>Genome of Sphingobium sp. strain.</title>
        <authorList>
            <person name="Fan R."/>
        </authorList>
    </citation>
    <scope>NUCLEOTIDE SEQUENCE</scope>
    <source>
        <strain evidence="4">H33</strain>
    </source>
</reference>
<dbReference type="GO" id="GO:0016747">
    <property type="term" value="F:acyltransferase activity, transferring groups other than amino-acyl groups"/>
    <property type="evidence" value="ECO:0007669"/>
    <property type="project" value="InterPro"/>
</dbReference>
<keyword evidence="1 4" id="KW-0808">Transferase</keyword>
<keyword evidence="5" id="KW-1185">Reference proteome</keyword>
<evidence type="ECO:0000256" key="2">
    <source>
        <dbReference type="ARBA" id="ARBA00023315"/>
    </source>
</evidence>
<dbReference type="CDD" id="cd04301">
    <property type="entry name" value="NAT_SF"/>
    <property type="match status" value="1"/>
</dbReference>
<protein>
    <submittedName>
        <fullName evidence="4">GNAT family N-acetyltransferase</fullName>
        <ecNumber evidence="4">2.3.1.-</ecNumber>
    </submittedName>
</protein>
<evidence type="ECO:0000259" key="3">
    <source>
        <dbReference type="PROSITE" id="PS51186"/>
    </source>
</evidence>
<dbReference type="RefSeq" id="WP_214621126.1">
    <property type="nucleotide sequence ID" value="NZ_JAHGAW010000001.1"/>
</dbReference>
<gene>
    <name evidence="4" type="ORF">KK488_00170</name>
</gene>
<evidence type="ECO:0000256" key="1">
    <source>
        <dbReference type="ARBA" id="ARBA00022679"/>
    </source>
</evidence>
<dbReference type="Gene3D" id="3.40.630.30">
    <property type="match status" value="1"/>
</dbReference>
<evidence type="ECO:0000313" key="5">
    <source>
        <dbReference type="Proteomes" id="UP001138757"/>
    </source>
</evidence>
<dbReference type="InterPro" id="IPR050832">
    <property type="entry name" value="Bact_Acetyltransf"/>
</dbReference>
<feature type="domain" description="N-acetyltransferase" evidence="3">
    <location>
        <begin position="86"/>
        <end position="226"/>
    </location>
</feature>
<proteinExistence type="predicted"/>
<sequence>MTSALDRPAWNALNSLQAHHARRHGPAVRFDPEIGPLSAAETHDEAGLAALAALALPGEILAFIERDAVPLPPDMTLERQSPAVQMAAWEAPAPFDHPDIVPLGDHHGPEMRALAELTRPGPFTSRTHMLGQFWGIIEDGRLIAMAGERMRFPGHGEVSAVCVHPDAQGRGLGTLMVRKAMSNLAAQGLQPFLHAYADNEAAIATYRRCGFTLRSEMMITMVRKED</sequence>
<dbReference type="Pfam" id="PF00583">
    <property type="entry name" value="Acetyltransf_1"/>
    <property type="match status" value="1"/>
</dbReference>
<dbReference type="EMBL" id="JAHGAW010000001">
    <property type="protein sequence ID" value="MBT2185364.1"/>
    <property type="molecule type" value="Genomic_DNA"/>
</dbReference>
<dbReference type="SUPFAM" id="SSF55729">
    <property type="entry name" value="Acyl-CoA N-acyltransferases (Nat)"/>
    <property type="match status" value="1"/>
</dbReference>
<organism evidence="4 5">
    <name type="scientific">Sphingobium nicotianae</name>
    <dbReference type="NCBI Taxonomy" id="2782607"/>
    <lineage>
        <taxon>Bacteria</taxon>
        <taxon>Pseudomonadati</taxon>
        <taxon>Pseudomonadota</taxon>
        <taxon>Alphaproteobacteria</taxon>
        <taxon>Sphingomonadales</taxon>
        <taxon>Sphingomonadaceae</taxon>
        <taxon>Sphingobium</taxon>
    </lineage>
</organism>
<keyword evidence="2 4" id="KW-0012">Acyltransferase</keyword>
<dbReference type="EC" id="2.3.1.-" evidence="4"/>
<evidence type="ECO:0000313" key="4">
    <source>
        <dbReference type="EMBL" id="MBT2185364.1"/>
    </source>
</evidence>
<comment type="caution">
    <text evidence="4">The sequence shown here is derived from an EMBL/GenBank/DDBJ whole genome shotgun (WGS) entry which is preliminary data.</text>
</comment>
<dbReference type="PROSITE" id="PS51186">
    <property type="entry name" value="GNAT"/>
    <property type="match status" value="1"/>
</dbReference>